<dbReference type="InterPro" id="IPR000489">
    <property type="entry name" value="Pterin-binding_dom"/>
</dbReference>
<comment type="caution">
    <text evidence="10">The sequence shown here is derived from an EMBL/GenBank/DDBJ whole genome shotgun (WGS) entry which is preliminary data.</text>
</comment>
<gene>
    <name evidence="10" type="primary">folP</name>
    <name evidence="10" type="ORF">IAC94_03040</name>
</gene>
<keyword evidence="5 10" id="KW-0808">Transferase</keyword>
<dbReference type="GO" id="GO:0046656">
    <property type="term" value="P:folic acid biosynthetic process"/>
    <property type="evidence" value="ECO:0007669"/>
    <property type="project" value="UniProtKB-KW"/>
</dbReference>
<dbReference type="GO" id="GO:0046872">
    <property type="term" value="F:metal ion binding"/>
    <property type="evidence" value="ECO:0007669"/>
    <property type="project" value="UniProtKB-KW"/>
</dbReference>
<reference evidence="10" key="1">
    <citation type="submission" date="2020-10" db="EMBL/GenBank/DDBJ databases">
        <authorList>
            <person name="Gilroy R."/>
        </authorList>
    </citation>
    <scope>NUCLEOTIDE SEQUENCE</scope>
    <source>
        <strain evidence="10">ChiHjej13B12-12457</strain>
    </source>
</reference>
<comment type="cofactor">
    <cofactor evidence="2">
        <name>Mg(2+)</name>
        <dbReference type="ChEBI" id="CHEBI:18420"/>
    </cofactor>
</comment>
<organism evidence="10 11">
    <name type="scientific">Candidatus Coprenecus avistercoris</name>
    <dbReference type="NCBI Taxonomy" id="2840730"/>
    <lineage>
        <taxon>Bacteria</taxon>
        <taxon>Pseudomonadati</taxon>
        <taxon>Bacteroidota</taxon>
        <taxon>Bacteroidia</taxon>
        <taxon>Bacteroidales</taxon>
        <taxon>Rikenellaceae</taxon>
        <taxon>Rikenellaceae incertae sedis</taxon>
        <taxon>Candidatus Coprenecus</taxon>
    </lineage>
</organism>
<keyword evidence="7" id="KW-0460">Magnesium</keyword>
<dbReference type="Gene3D" id="3.20.20.20">
    <property type="entry name" value="Dihydropteroate synthase-like"/>
    <property type="match status" value="1"/>
</dbReference>
<dbReference type="EC" id="2.5.1.15" evidence="4"/>
<dbReference type="Pfam" id="PF00809">
    <property type="entry name" value="Pterin_bind"/>
    <property type="match status" value="1"/>
</dbReference>
<dbReference type="GO" id="GO:0005829">
    <property type="term" value="C:cytosol"/>
    <property type="evidence" value="ECO:0007669"/>
    <property type="project" value="TreeGrafter"/>
</dbReference>
<evidence type="ECO:0000313" key="10">
    <source>
        <dbReference type="EMBL" id="HIR62483.1"/>
    </source>
</evidence>
<dbReference type="CDD" id="cd00739">
    <property type="entry name" value="DHPS"/>
    <property type="match status" value="1"/>
</dbReference>
<dbReference type="PROSITE" id="PS00793">
    <property type="entry name" value="DHPS_2"/>
    <property type="match status" value="1"/>
</dbReference>
<comment type="catalytic activity">
    <reaction evidence="1">
        <text>(7,8-dihydropterin-6-yl)methyl diphosphate + 4-aminobenzoate = 7,8-dihydropteroate + diphosphate</text>
        <dbReference type="Rhea" id="RHEA:19949"/>
        <dbReference type="ChEBI" id="CHEBI:17836"/>
        <dbReference type="ChEBI" id="CHEBI:17839"/>
        <dbReference type="ChEBI" id="CHEBI:33019"/>
        <dbReference type="ChEBI" id="CHEBI:72950"/>
        <dbReference type="EC" id="2.5.1.15"/>
    </reaction>
</comment>
<dbReference type="NCBIfam" id="TIGR01496">
    <property type="entry name" value="DHPS"/>
    <property type="match status" value="1"/>
</dbReference>
<dbReference type="EMBL" id="DVHI01000037">
    <property type="protein sequence ID" value="HIR62483.1"/>
    <property type="molecule type" value="Genomic_DNA"/>
</dbReference>
<evidence type="ECO:0000256" key="5">
    <source>
        <dbReference type="ARBA" id="ARBA00022679"/>
    </source>
</evidence>
<evidence type="ECO:0000256" key="8">
    <source>
        <dbReference type="ARBA" id="ARBA00022909"/>
    </source>
</evidence>
<sequence>MIQNSAIQSFPRNRRISVMGIVNLTDNSYFAESRCLSPSGDTDIHRALDRAGRMLKEGADIIDVGACSTRPGSEGVGAEEEWRRLGPFLKELRRNYGDGFRISVDTYWASVAERCFDAVGDYLVNDISAGEDDPLMLPLVGRLGLEYVAMHKRGTPKTMQSLCEYGDVVEEVLEYFKVFGQKAEEHGIRKWILDPGFGFAKTVEQNYTLLRHLDRFSAPGRPVLVGVSRKSMIYRLLDITPEESLPQTQVLHLAALERGASILRVHDVAEAVRTVRVWQALYQDN</sequence>
<evidence type="ECO:0000256" key="3">
    <source>
        <dbReference type="ARBA" id="ARBA00004763"/>
    </source>
</evidence>
<dbReference type="GO" id="GO:0046654">
    <property type="term" value="P:tetrahydrofolate biosynthetic process"/>
    <property type="evidence" value="ECO:0007669"/>
    <property type="project" value="TreeGrafter"/>
</dbReference>
<proteinExistence type="predicted"/>
<dbReference type="Proteomes" id="UP000886744">
    <property type="component" value="Unassembled WGS sequence"/>
</dbReference>
<evidence type="ECO:0000256" key="2">
    <source>
        <dbReference type="ARBA" id="ARBA00001946"/>
    </source>
</evidence>
<evidence type="ECO:0000256" key="4">
    <source>
        <dbReference type="ARBA" id="ARBA00012458"/>
    </source>
</evidence>
<keyword evidence="8" id="KW-0289">Folate biosynthesis</keyword>
<evidence type="ECO:0000256" key="7">
    <source>
        <dbReference type="ARBA" id="ARBA00022842"/>
    </source>
</evidence>
<protein>
    <recommendedName>
        <fullName evidence="4">dihydropteroate synthase</fullName>
        <ecNumber evidence="4">2.5.1.15</ecNumber>
    </recommendedName>
</protein>
<name>A0A9D1J6D2_9BACT</name>
<dbReference type="PANTHER" id="PTHR20941">
    <property type="entry name" value="FOLATE SYNTHESIS PROTEINS"/>
    <property type="match status" value="1"/>
</dbReference>
<evidence type="ECO:0000259" key="9">
    <source>
        <dbReference type="PROSITE" id="PS50972"/>
    </source>
</evidence>
<comment type="pathway">
    <text evidence="3">Cofactor biosynthesis; tetrahydrofolate biosynthesis; 7,8-dihydrofolate from 2-amino-4-hydroxy-6-hydroxymethyl-7,8-dihydropteridine diphosphate and 4-aminobenzoate: step 1/2.</text>
</comment>
<evidence type="ECO:0000313" key="11">
    <source>
        <dbReference type="Proteomes" id="UP000886744"/>
    </source>
</evidence>
<dbReference type="GO" id="GO:0004156">
    <property type="term" value="F:dihydropteroate synthase activity"/>
    <property type="evidence" value="ECO:0007669"/>
    <property type="project" value="UniProtKB-EC"/>
</dbReference>
<dbReference type="InterPro" id="IPR006390">
    <property type="entry name" value="DHP_synth_dom"/>
</dbReference>
<feature type="domain" description="Pterin-binding" evidence="9">
    <location>
        <begin position="16"/>
        <end position="276"/>
    </location>
</feature>
<dbReference type="PROSITE" id="PS50972">
    <property type="entry name" value="PTERIN_BINDING"/>
    <property type="match status" value="1"/>
</dbReference>
<dbReference type="InterPro" id="IPR011005">
    <property type="entry name" value="Dihydropteroate_synth-like_sf"/>
</dbReference>
<dbReference type="SUPFAM" id="SSF51717">
    <property type="entry name" value="Dihydropteroate synthetase-like"/>
    <property type="match status" value="1"/>
</dbReference>
<evidence type="ECO:0000256" key="1">
    <source>
        <dbReference type="ARBA" id="ARBA00000012"/>
    </source>
</evidence>
<dbReference type="PANTHER" id="PTHR20941:SF1">
    <property type="entry name" value="FOLIC ACID SYNTHESIS PROTEIN FOL1"/>
    <property type="match status" value="1"/>
</dbReference>
<reference evidence="10" key="2">
    <citation type="journal article" date="2021" name="PeerJ">
        <title>Extensive microbial diversity within the chicken gut microbiome revealed by metagenomics and culture.</title>
        <authorList>
            <person name="Gilroy R."/>
            <person name="Ravi A."/>
            <person name="Getino M."/>
            <person name="Pursley I."/>
            <person name="Horton D.L."/>
            <person name="Alikhan N.F."/>
            <person name="Baker D."/>
            <person name="Gharbi K."/>
            <person name="Hall N."/>
            <person name="Watson M."/>
            <person name="Adriaenssens E.M."/>
            <person name="Foster-Nyarko E."/>
            <person name="Jarju S."/>
            <person name="Secka A."/>
            <person name="Antonio M."/>
            <person name="Oren A."/>
            <person name="Chaudhuri R.R."/>
            <person name="La Ragione R."/>
            <person name="Hildebrand F."/>
            <person name="Pallen M.J."/>
        </authorList>
    </citation>
    <scope>NUCLEOTIDE SEQUENCE</scope>
    <source>
        <strain evidence="10">ChiHjej13B12-12457</strain>
    </source>
</reference>
<dbReference type="AlphaFoldDB" id="A0A9D1J6D2"/>
<keyword evidence="6" id="KW-0479">Metal-binding</keyword>
<evidence type="ECO:0000256" key="6">
    <source>
        <dbReference type="ARBA" id="ARBA00022723"/>
    </source>
</evidence>
<accession>A0A9D1J6D2</accession>
<dbReference type="InterPro" id="IPR045031">
    <property type="entry name" value="DHP_synth-like"/>
</dbReference>